<keyword evidence="2" id="KW-1185">Reference proteome</keyword>
<dbReference type="Proteomes" id="UP001156682">
    <property type="component" value="Unassembled WGS sequence"/>
</dbReference>
<gene>
    <name evidence="1" type="ORF">GCM10007878_22070</name>
</gene>
<name>A0ABQ6A3T9_9GAMM</name>
<accession>A0ABQ6A3T9</accession>
<reference evidence="2" key="1">
    <citation type="journal article" date="2019" name="Int. J. Syst. Evol. Microbiol.">
        <title>The Global Catalogue of Microorganisms (GCM) 10K type strain sequencing project: providing services to taxonomists for standard genome sequencing and annotation.</title>
        <authorList>
            <consortium name="The Broad Institute Genomics Platform"/>
            <consortium name="The Broad Institute Genome Sequencing Center for Infectious Disease"/>
            <person name="Wu L."/>
            <person name="Ma J."/>
        </authorList>
    </citation>
    <scope>NUCLEOTIDE SEQUENCE [LARGE SCALE GENOMIC DNA]</scope>
    <source>
        <strain evidence="2">NBRC 100033</strain>
    </source>
</reference>
<proteinExistence type="predicted"/>
<comment type="caution">
    <text evidence="1">The sequence shown here is derived from an EMBL/GenBank/DDBJ whole genome shotgun (WGS) entry which is preliminary data.</text>
</comment>
<evidence type="ECO:0000313" key="1">
    <source>
        <dbReference type="EMBL" id="GLR64769.1"/>
    </source>
</evidence>
<evidence type="ECO:0000313" key="2">
    <source>
        <dbReference type="Proteomes" id="UP001156682"/>
    </source>
</evidence>
<dbReference type="EMBL" id="BSOR01000038">
    <property type="protein sequence ID" value="GLR64769.1"/>
    <property type="molecule type" value="Genomic_DNA"/>
</dbReference>
<organism evidence="1 2">
    <name type="scientific">Marinospirillum insulare</name>
    <dbReference type="NCBI Taxonomy" id="217169"/>
    <lineage>
        <taxon>Bacteria</taxon>
        <taxon>Pseudomonadati</taxon>
        <taxon>Pseudomonadota</taxon>
        <taxon>Gammaproteobacteria</taxon>
        <taxon>Oceanospirillales</taxon>
        <taxon>Oceanospirillaceae</taxon>
        <taxon>Marinospirillum</taxon>
    </lineage>
</organism>
<sequence>MAAQPTLPLKSGQILNATSVSQVVLNEGETRSNLWFSIETNRVEGTSTYHLSNCTLSADVKLQAGQFNLQTKQLRCISDKGDIFTDKDIQAQILATTNELCTSKQGSCSEVTLHSGSSYTFEVKNASELVAEFNAMREVNKSRLEMSN</sequence>
<protein>
    <submittedName>
        <fullName evidence="1">Uncharacterized protein</fullName>
    </submittedName>
</protein>